<dbReference type="AlphaFoldDB" id="A0A2I0KST7"/>
<evidence type="ECO:0000313" key="3">
    <source>
        <dbReference type="Proteomes" id="UP000233551"/>
    </source>
</evidence>
<evidence type="ECO:0000256" key="1">
    <source>
        <dbReference type="SAM" id="SignalP"/>
    </source>
</evidence>
<feature type="signal peptide" evidence="1">
    <location>
        <begin position="1"/>
        <end position="18"/>
    </location>
</feature>
<feature type="chain" id="PRO_5014182073" description="Secreted protein" evidence="1">
    <location>
        <begin position="19"/>
        <end position="150"/>
    </location>
</feature>
<accession>A0A2I0KST7</accession>
<reference evidence="2 3" key="1">
    <citation type="submission" date="2017-11" db="EMBL/GenBank/DDBJ databases">
        <title>De-novo sequencing of pomegranate (Punica granatum L.) genome.</title>
        <authorList>
            <person name="Akparov Z."/>
            <person name="Amiraslanov A."/>
            <person name="Hajiyeva S."/>
            <person name="Abbasov M."/>
            <person name="Kaur K."/>
            <person name="Hamwieh A."/>
            <person name="Solovyev V."/>
            <person name="Salamov A."/>
            <person name="Braich B."/>
            <person name="Kosarev P."/>
            <person name="Mahmoud A."/>
            <person name="Hajiyev E."/>
            <person name="Babayeva S."/>
            <person name="Izzatullayeva V."/>
            <person name="Mammadov A."/>
            <person name="Mammadov A."/>
            <person name="Sharifova S."/>
            <person name="Ojaghi J."/>
            <person name="Eynullazada K."/>
            <person name="Bayramov B."/>
            <person name="Abdulazimova A."/>
            <person name="Shahmuradov I."/>
        </authorList>
    </citation>
    <scope>NUCLEOTIDE SEQUENCE [LARGE SCALE GENOMIC DNA]</scope>
    <source>
        <strain evidence="3">cv. AG2017</strain>
        <tissue evidence="2">Leaf</tissue>
    </source>
</reference>
<name>A0A2I0KST7_PUNGR</name>
<dbReference type="EMBL" id="PGOL01000365">
    <property type="protein sequence ID" value="PKI71537.1"/>
    <property type="molecule type" value="Genomic_DNA"/>
</dbReference>
<gene>
    <name evidence="2" type="ORF">CRG98_008054</name>
</gene>
<protein>
    <recommendedName>
        <fullName evidence="4">Secreted protein</fullName>
    </recommendedName>
</protein>
<organism evidence="2 3">
    <name type="scientific">Punica granatum</name>
    <name type="common">Pomegranate</name>
    <dbReference type="NCBI Taxonomy" id="22663"/>
    <lineage>
        <taxon>Eukaryota</taxon>
        <taxon>Viridiplantae</taxon>
        <taxon>Streptophyta</taxon>
        <taxon>Embryophyta</taxon>
        <taxon>Tracheophyta</taxon>
        <taxon>Spermatophyta</taxon>
        <taxon>Magnoliopsida</taxon>
        <taxon>eudicotyledons</taxon>
        <taxon>Gunneridae</taxon>
        <taxon>Pentapetalae</taxon>
        <taxon>rosids</taxon>
        <taxon>malvids</taxon>
        <taxon>Myrtales</taxon>
        <taxon>Lythraceae</taxon>
        <taxon>Punica</taxon>
    </lineage>
</organism>
<keyword evidence="1" id="KW-0732">Signal</keyword>
<proteinExistence type="predicted"/>
<evidence type="ECO:0008006" key="4">
    <source>
        <dbReference type="Google" id="ProtNLM"/>
    </source>
</evidence>
<comment type="caution">
    <text evidence="2">The sequence shown here is derived from an EMBL/GenBank/DDBJ whole genome shotgun (WGS) entry which is preliminary data.</text>
</comment>
<sequence length="150" mass="16459">MRFLICATLLVTASSVLPSPTIVVMSFVRTTLEARPRTSLPTLSRVRPTSSLMTLPPVNTAMSSRYWLFLSPNPGALRAAIFRDPLSLFTTRVAKASCSISSAIIKTGYPPLMASSRTFMRSLAFVIFLSTRRSLQLSYSTTIFSVSVTK</sequence>
<dbReference type="Proteomes" id="UP000233551">
    <property type="component" value="Unassembled WGS sequence"/>
</dbReference>
<evidence type="ECO:0000313" key="2">
    <source>
        <dbReference type="EMBL" id="PKI71537.1"/>
    </source>
</evidence>
<keyword evidence="3" id="KW-1185">Reference proteome</keyword>